<name>A0A2K2U2T4_9ACTN</name>
<keyword evidence="1" id="KW-0812">Transmembrane</keyword>
<dbReference type="EMBL" id="DYZL01000062">
    <property type="protein sequence ID" value="HJH42809.1"/>
    <property type="molecule type" value="Genomic_DNA"/>
</dbReference>
<protein>
    <recommendedName>
        <fullName evidence="5">DMSO reductase</fullName>
    </recommendedName>
</protein>
<dbReference type="Proteomes" id="UP000789325">
    <property type="component" value="Unassembled WGS sequence"/>
</dbReference>
<keyword evidence="1" id="KW-0472">Membrane</keyword>
<evidence type="ECO:0000313" key="3">
    <source>
        <dbReference type="EMBL" id="PNV64574.1"/>
    </source>
</evidence>
<feature type="transmembrane region" description="Helical" evidence="1">
    <location>
        <begin position="108"/>
        <end position="130"/>
    </location>
</feature>
<evidence type="ECO:0000313" key="4">
    <source>
        <dbReference type="Proteomes" id="UP000236488"/>
    </source>
</evidence>
<evidence type="ECO:0000256" key="1">
    <source>
        <dbReference type="SAM" id="Phobius"/>
    </source>
</evidence>
<proteinExistence type="predicted"/>
<accession>A0A2K2U2T4</accession>
<feature type="transmembrane region" description="Helical" evidence="1">
    <location>
        <begin position="309"/>
        <end position="332"/>
    </location>
</feature>
<feature type="transmembrane region" description="Helical" evidence="1">
    <location>
        <begin position="222"/>
        <end position="245"/>
    </location>
</feature>
<keyword evidence="1" id="KW-1133">Transmembrane helix</keyword>
<comment type="caution">
    <text evidence="3">The sequence shown here is derived from an EMBL/GenBank/DDBJ whole genome shotgun (WGS) entry which is preliminary data.</text>
</comment>
<reference evidence="3 4" key="1">
    <citation type="journal article" date="2018" name="Int. J. Syst. Evol. Microbiol.">
        <title>Rubneribacter badeniensis gen. nov., sp. nov. and Enteroscipio rubneri gen. nov., sp. nov., new members of the Eggerthellaceae isolated from human faeces.</title>
        <authorList>
            <person name="Danylec N."/>
            <person name="Gobl A."/>
            <person name="Stoll D.A."/>
            <person name="Hetzer B."/>
            <person name="Kulling S.E."/>
            <person name="Huch M."/>
        </authorList>
    </citation>
    <scope>NUCLEOTIDE SEQUENCE [LARGE SCALE GENOMIC DNA]</scope>
    <source>
        <strain evidence="3 4">ResAG-85</strain>
    </source>
</reference>
<organism evidence="3 4">
    <name type="scientific">Rubneribacter badeniensis</name>
    <dbReference type="NCBI Taxonomy" id="2070688"/>
    <lineage>
        <taxon>Bacteria</taxon>
        <taxon>Bacillati</taxon>
        <taxon>Actinomycetota</taxon>
        <taxon>Coriobacteriia</taxon>
        <taxon>Eggerthellales</taxon>
        <taxon>Eggerthellaceae</taxon>
        <taxon>Rubneribacter</taxon>
    </lineage>
</organism>
<dbReference type="Proteomes" id="UP000236488">
    <property type="component" value="Unassembled WGS sequence"/>
</dbReference>
<feature type="transmembrane region" description="Helical" evidence="1">
    <location>
        <begin position="142"/>
        <end position="163"/>
    </location>
</feature>
<sequence>MELQWPLIIFTTLVAWSAGVFGTQGALASGGHACRSQMPLLAISVALLAVSGIAVFFHLEHWERIFNGFGHLSSGITQEFIVIVVFAVVAVAYFVFLRRSGDGTVPRWMGWLAVAISTVLVVVCAHSYVMAARPAWNSVLEVLSLVGAALLMGPATCGVVMALRKDAGAGAREDGVADVADGLAAADAAAGFGASDGEASLRASHGAVGSEVVARSSHGARAFGRIAVIGATVGALCVLSFAVFLQMSGGSFVDVGYHFDPVRPTQAMVDPAAVVAIQAPLLWAGGVVVGAFVPLALCWLAVRKGTIGLWKACGSTAVLCALVGAVCLRVAFYNLGLSVFMFY</sequence>
<gene>
    <name evidence="3" type="ORF">C2L80_11225</name>
    <name evidence="2" type="ORF">K8V16_03345</name>
</gene>
<feature type="transmembrane region" description="Helical" evidence="1">
    <location>
        <begin position="281"/>
        <end position="302"/>
    </location>
</feature>
<reference evidence="2" key="3">
    <citation type="submission" date="2021-09" db="EMBL/GenBank/DDBJ databases">
        <authorList>
            <person name="Gilroy R."/>
        </authorList>
    </citation>
    <scope>NUCLEOTIDE SEQUENCE</scope>
    <source>
        <strain evidence="2">USAMLcec12-2067</strain>
    </source>
</reference>
<feature type="transmembrane region" description="Helical" evidence="1">
    <location>
        <begin position="79"/>
        <end position="96"/>
    </location>
</feature>
<evidence type="ECO:0008006" key="5">
    <source>
        <dbReference type="Google" id="ProtNLM"/>
    </source>
</evidence>
<feature type="transmembrane region" description="Helical" evidence="1">
    <location>
        <begin position="40"/>
        <end position="59"/>
    </location>
</feature>
<reference evidence="2" key="2">
    <citation type="journal article" date="2021" name="PeerJ">
        <title>Extensive microbial diversity within the chicken gut microbiome revealed by metagenomics and culture.</title>
        <authorList>
            <person name="Gilroy R."/>
            <person name="Ravi A."/>
            <person name="Getino M."/>
            <person name="Pursley I."/>
            <person name="Horton D.L."/>
            <person name="Alikhan N.F."/>
            <person name="Baker D."/>
            <person name="Gharbi K."/>
            <person name="Hall N."/>
            <person name="Watson M."/>
            <person name="Adriaenssens E.M."/>
            <person name="Foster-Nyarko E."/>
            <person name="Jarju S."/>
            <person name="Secka A."/>
            <person name="Antonio M."/>
            <person name="Oren A."/>
            <person name="Chaudhuri R.R."/>
            <person name="La Ragione R."/>
            <person name="Hildebrand F."/>
            <person name="Pallen M.J."/>
        </authorList>
    </citation>
    <scope>NUCLEOTIDE SEQUENCE</scope>
    <source>
        <strain evidence="2">USAMLcec12-2067</strain>
    </source>
</reference>
<dbReference type="RefSeq" id="WP_087198715.1">
    <property type="nucleotide sequence ID" value="NZ_PPEL01000084.1"/>
</dbReference>
<keyword evidence="4" id="KW-1185">Reference proteome</keyword>
<evidence type="ECO:0000313" key="2">
    <source>
        <dbReference type="EMBL" id="HJH42809.1"/>
    </source>
</evidence>
<dbReference type="EMBL" id="PPEL01000084">
    <property type="protein sequence ID" value="PNV64574.1"/>
    <property type="molecule type" value="Genomic_DNA"/>
</dbReference>
<feature type="transmembrane region" description="Helical" evidence="1">
    <location>
        <begin position="6"/>
        <end position="28"/>
    </location>
</feature>
<dbReference type="AlphaFoldDB" id="A0A2K2U2T4"/>